<evidence type="ECO:0000256" key="4">
    <source>
        <dbReference type="ARBA" id="ARBA00022759"/>
    </source>
</evidence>
<dbReference type="Pfam" id="PF07927">
    <property type="entry name" value="HicA_toxin"/>
    <property type="match status" value="1"/>
</dbReference>
<organism evidence="8 9">
    <name type="scientific">Candidatus Woykebacteria bacterium RBG_19FT_COMBO_43_10</name>
    <dbReference type="NCBI Taxonomy" id="1802598"/>
    <lineage>
        <taxon>Bacteria</taxon>
        <taxon>Candidatus Woykeibacteriota</taxon>
    </lineage>
</organism>
<keyword evidence="4" id="KW-0255">Endonuclease</keyword>
<keyword evidence="6" id="KW-0694">RNA-binding</keyword>
<comment type="similarity">
    <text evidence="1">Belongs to the HicA mRNA interferase family.</text>
</comment>
<name>A0A1G1WJ44_9BACT</name>
<keyword evidence="3" id="KW-0540">Nuclease</keyword>
<evidence type="ECO:0000256" key="1">
    <source>
        <dbReference type="ARBA" id="ARBA00006620"/>
    </source>
</evidence>
<accession>A0A1G1WJ44</accession>
<dbReference type="AlphaFoldDB" id="A0A1G1WJ44"/>
<evidence type="ECO:0000256" key="6">
    <source>
        <dbReference type="ARBA" id="ARBA00022884"/>
    </source>
</evidence>
<proteinExistence type="inferred from homology"/>
<evidence type="ECO:0000313" key="8">
    <source>
        <dbReference type="EMBL" id="OGY27430.1"/>
    </source>
</evidence>
<evidence type="ECO:0000256" key="2">
    <source>
        <dbReference type="ARBA" id="ARBA00022649"/>
    </source>
</evidence>
<evidence type="ECO:0000256" key="7">
    <source>
        <dbReference type="ARBA" id="ARBA00023016"/>
    </source>
</evidence>
<dbReference type="InterPro" id="IPR012933">
    <property type="entry name" value="HicA_mRNA_interferase"/>
</dbReference>
<dbReference type="SUPFAM" id="SSF54786">
    <property type="entry name" value="YcfA/nrd intein domain"/>
    <property type="match status" value="1"/>
</dbReference>
<keyword evidence="2" id="KW-1277">Toxin-antitoxin system</keyword>
<keyword evidence="5" id="KW-0378">Hydrolase</keyword>
<keyword evidence="7" id="KW-0346">Stress response</keyword>
<protein>
    <recommendedName>
        <fullName evidence="10">Addiction module toxin, HicA family</fullName>
    </recommendedName>
</protein>
<dbReference type="Proteomes" id="UP000176645">
    <property type="component" value="Unassembled WGS sequence"/>
</dbReference>
<sequence>MRNKLPASIKPLELIKALNKLGFVEKKAKGSHRRLVHSDGRWTQVAVHSKPVPAGTLRKILRQSEITAGQLEESL</sequence>
<dbReference type="GO" id="GO:0003729">
    <property type="term" value="F:mRNA binding"/>
    <property type="evidence" value="ECO:0007669"/>
    <property type="project" value="InterPro"/>
</dbReference>
<evidence type="ECO:0008006" key="10">
    <source>
        <dbReference type="Google" id="ProtNLM"/>
    </source>
</evidence>
<reference evidence="8 9" key="1">
    <citation type="journal article" date="2016" name="Nat. Commun.">
        <title>Thousands of microbial genomes shed light on interconnected biogeochemical processes in an aquifer system.</title>
        <authorList>
            <person name="Anantharaman K."/>
            <person name="Brown C.T."/>
            <person name="Hug L.A."/>
            <person name="Sharon I."/>
            <person name="Castelle C.J."/>
            <person name="Probst A.J."/>
            <person name="Thomas B.C."/>
            <person name="Singh A."/>
            <person name="Wilkins M.J."/>
            <person name="Karaoz U."/>
            <person name="Brodie E.L."/>
            <person name="Williams K.H."/>
            <person name="Hubbard S.S."/>
            <person name="Banfield J.F."/>
        </authorList>
    </citation>
    <scope>NUCLEOTIDE SEQUENCE [LARGE SCALE GENOMIC DNA]</scope>
</reference>
<dbReference type="Gene3D" id="3.30.920.30">
    <property type="entry name" value="Hypothetical protein"/>
    <property type="match status" value="1"/>
</dbReference>
<evidence type="ECO:0000256" key="5">
    <source>
        <dbReference type="ARBA" id="ARBA00022801"/>
    </source>
</evidence>
<evidence type="ECO:0000256" key="3">
    <source>
        <dbReference type="ARBA" id="ARBA00022722"/>
    </source>
</evidence>
<gene>
    <name evidence="8" type="ORF">A2Z42_05050</name>
</gene>
<dbReference type="EMBL" id="MHCU01000036">
    <property type="protein sequence ID" value="OGY27430.1"/>
    <property type="molecule type" value="Genomic_DNA"/>
</dbReference>
<evidence type="ECO:0000313" key="9">
    <source>
        <dbReference type="Proteomes" id="UP000176645"/>
    </source>
</evidence>
<comment type="caution">
    <text evidence="8">The sequence shown here is derived from an EMBL/GenBank/DDBJ whole genome shotgun (WGS) entry which is preliminary data.</text>
</comment>
<dbReference type="GO" id="GO:0004519">
    <property type="term" value="F:endonuclease activity"/>
    <property type="evidence" value="ECO:0007669"/>
    <property type="project" value="UniProtKB-KW"/>
</dbReference>
<dbReference type="InterPro" id="IPR038570">
    <property type="entry name" value="HicA_sf"/>
</dbReference>
<dbReference type="GO" id="GO:0016787">
    <property type="term" value="F:hydrolase activity"/>
    <property type="evidence" value="ECO:0007669"/>
    <property type="project" value="UniProtKB-KW"/>
</dbReference>